<dbReference type="GO" id="GO:0043565">
    <property type="term" value="F:sequence-specific DNA binding"/>
    <property type="evidence" value="ECO:0007669"/>
    <property type="project" value="InterPro"/>
</dbReference>
<name>A0A9D2AIF3_9BACT</name>
<dbReference type="PROSITE" id="PS00688">
    <property type="entry name" value="SIGMA54_INTERACT_3"/>
    <property type="match status" value="1"/>
</dbReference>
<dbReference type="EMBL" id="DXFQ01000137">
    <property type="protein sequence ID" value="HIX20406.1"/>
    <property type="molecule type" value="Genomic_DNA"/>
</dbReference>
<dbReference type="InterPro" id="IPR029016">
    <property type="entry name" value="GAF-like_dom_sf"/>
</dbReference>
<evidence type="ECO:0000256" key="2">
    <source>
        <dbReference type="ARBA" id="ARBA00022840"/>
    </source>
</evidence>
<evidence type="ECO:0000313" key="8">
    <source>
        <dbReference type="EMBL" id="HIX20406.1"/>
    </source>
</evidence>
<reference evidence="8" key="2">
    <citation type="submission" date="2021-04" db="EMBL/GenBank/DDBJ databases">
        <authorList>
            <person name="Gilroy R."/>
        </authorList>
    </citation>
    <scope>NUCLEOTIDE SEQUENCE</scope>
    <source>
        <strain evidence="8">14975</strain>
    </source>
</reference>
<dbReference type="InterPro" id="IPR002197">
    <property type="entry name" value="HTH_Fis"/>
</dbReference>
<dbReference type="Gene3D" id="3.40.50.300">
    <property type="entry name" value="P-loop containing nucleotide triphosphate hydrolases"/>
    <property type="match status" value="1"/>
</dbReference>
<dbReference type="SUPFAM" id="SSF52540">
    <property type="entry name" value="P-loop containing nucleoside triphosphate hydrolases"/>
    <property type="match status" value="1"/>
</dbReference>
<dbReference type="InterPro" id="IPR009057">
    <property type="entry name" value="Homeodomain-like_sf"/>
</dbReference>
<dbReference type="PROSITE" id="PS00675">
    <property type="entry name" value="SIGMA54_INTERACT_1"/>
    <property type="match status" value="1"/>
</dbReference>
<feature type="coiled-coil region" evidence="6">
    <location>
        <begin position="168"/>
        <end position="195"/>
    </location>
</feature>
<evidence type="ECO:0000256" key="4">
    <source>
        <dbReference type="ARBA" id="ARBA00023125"/>
    </source>
</evidence>
<dbReference type="GO" id="GO:0005524">
    <property type="term" value="F:ATP binding"/>
    <property type="evidence" value="ECO:0007669"/>
    <property type="project" value="UniProtKB-KW"/>
</dbReference>
<dbReference type="InterPro" id="IPR058031">
    <property type="entry name" value="AAA_lid_NorR"/>
</dbReference>
<sequence>MNGPASHSRLSELAGDSLELRVLSGISRVLVGQREVAGLLEHILQVLEDNLGFRQGALCLLQEDQLVIEASYGLSDEEKALGTYHLGEGITGQVGKTGQPAVIANTAQSRNFLNRTGALHDDMSESFLCVAIKHSGQIIGTLSLAFAVLPAETLAKLINLMEVVANILADAVASVREQVEERQLLERENDRMRYELGENANFRNIIGHSSAMRSVYLEMAKVARSSATVLLLGESGTGKELLAQNIHYASDRRDGPFVAVNCAALPEGLIESELFGHEKGAFTGAIKQRIGRFEEASAGTLFLDEIGDIPVQTQVKLLRVLQEKVFERVGSQQPIRTNARIIAATSRDLEKMKEQGSFREDLYYRLAVLPIVVPPLRSRKVDIISLADFFLTKYNKQYHKNVLRLSTPAINMLMSYHWPGNVRELENMIERAVIMSNSSVINAIDLPPSLQTAAATGTESIRPNVQQSREGAGIETLTAAFETELITDALKRSRGNISAAARDLCTTLRKLHYRIRQLHIDPTQYR</sequence>
<dbReference type="Pfam" id="PF13185">
    <property type="entry name" value="GAF_2"/>
    <property type="match status" value="1"/>
</dbReference>
<dbReference type="SUPFAM" id="SSF55781">
    <property type="entry name" value="GAF domain-like"/>
    <property type="match status" value="1"/>
</dbReference>
<dbReference type="Pfam" id="PF00158">
    <property type="entry name" value="Sigma54_activat"/>
    <property type="match status" value="1"/>
</dbReference>
<evidence type="ECO:0000256" key="3">
    <source>
        <dbReference type="ARBA" id="ARBA00023015"/>
    </source>
</evidence>
<keyword evidence="6" id="KW-0175">Coiled coil</keyword>
<comment type="caution">
    <text evidence="8">The sequence shown here is derived from an EMBL/GenBank/DDBJ whole genome shotgun (WGS) entry which is preliminary data.</text>
</comment>
<evidence type="ECO:0000256" key="1">
    <source>
        <dbReference type="ARBA" id="ARBA00022741"/>
    </source>
</evidence>
<proteinExistence type="predicted"/>
<evidence type="ECO:0000256" key="5">
    <source>
        <dbReference type="ARBA" id="ARBA00023163"/>
    </source>
</evidence>
<dbReference type="InterPro" id="IPR003593">
    <property type="entry name" value="AAA+_ATPase"/>
</dbReference>
<keyword evidence="4" id="KW-0238">DNA-binding</keyword>
<dbReference type="Pfam" id="PF25601">
    <property type="entry name" value="AAA_lid_14"/>
    <property type="match status" value="1"/>
</dbReference>
<keyword evidence="1" id="KW-0547">Nucleotide-binding</keyword>
<keyword evidence="5" id="KW-0804">Transcription</keyword>
<dbReference type="GO" id="GO:0006355">
    <property type="term" value="P:regulation of DNA-templated transcription"/>
    <property type="evidence" value="ECO:0007669"/>
    <property type="project" value="InterPro"/>
</dbReference>
<organism evidence="8 9">
    <name type="scientific">Candidatus Akkermansia intestinigallinarum</name>
    <dbReference type="NCBI Taxonomy" id="2838431"/>
    <lineage>
        <taxon>Bacteria</taxon>
        <taxon>Pseudomonadati</taxon>
        <taxon>Verrucomicrobiota</taxon>
        <taxon>Verrucomicrobiia</taxon>
        <taxon>Verrucomicrobiales</taxon>
        <taxon>Akkermansiaceae</taxon>
        <taxon>Akkermansia</taxon>
    </lineage>
</organism>
<evidence type="ECO:0000313" key="9">
    <source>
        <dbReference type="Proteomes" id="UP000823964"/>
    </source>
</evidence>
<dbReference type="Gene3D" id="3.30.450.40">
    <property type="match status" value="1"/>
</dbReference>
<dbReference type="FunFam" id="3.40.50.300:FF:000006">
    <property type="entry name" value="DNA-binding transcriptional regulator NtrC"/>
    <property type="match status" value="1"/>
</dbReference>
<dbReference type="PRINTS" id="PR01590">
    <property type="entry name" value="HTHFIS"/>
</dbReference>
<dbReference type="AlphaFoldDB" id="A0A9D2AIF3"/>
<dbReference type="CDD" id="cd00009">
    <property type="entry name" value="AAA"/>
    <property type="match status" value="1"/>
</dbReference>
<dbReference type="InterPro" id="IPR002078">
    <property type="entry name" value="Sigma_54_int"/>
</dbReference>
<dbReference type="SMART" id="SM00065">
    <property type="entry name" value="GAF"/>
    <property type="match status" value="1"/>
</dbReference>
<reference evidence="8" key="1">
    <citation type="journal article" date="2021" name="PeerJ">
        <title>Extensive microbial diversity within the chicken gut microbiome revealed by metagenomics and culture.</title>
        <authorList>
            <person name="Gilroy R."/>
            <person name="Ravi A."/>
            <person name="Getino M."/>
            <person name="Pursley I."/>
            <person name="Horton D.L."/>
            <person name="Alikhan N.F."/>
            <person name="Baker D."/>
            <person name="Gharbi K."/>
            <person name="Hall N."/>
            <person name="Watson M."/>
            <person name="Adriaenssens E.M."/>
            <person name="Foster-Nyarko E."/>
            <person name="Jarju S."/>
            <person name="Secka A."/>
            <person name="Antonio M."/>
            <person name="Oren A."/>
            <person name="Chaudhuri R.R."/>
            <person name="La Ragione R."/>
            <person name="Hildebrand F."/>
            <person name="Pallen M.J."/>
        </authorList>
    </citation>
    <scope>NUCLEOTIDE SEQUENCE</scope>
    <source>
        <strain evidence="8">14975</strain>
    </source>
</reference>
<dbReference type="Pfam" id="PF02954">
    <property type="entry name" value="HTH_8"/>
    <property type="match status" value="1"/>
</dbReference>
<dbReference type="InterPro" id="IPR003018">
    <property type="entry name" value="GAF"/>
</dbReference>
<evidence type="ECO:0000256" key="6">
    <source>
        <dbReference type="SAM" id="Coils"/>
    </source>
</evidence>
<dbReference type="PANTHER" id="PTHR32071:SF122">
    <property type="entry name" value="SIGMA FACTOR"/>
    <property type="match status" value="1"/>
</dbReference>
<dbReference type="PANTHER" id="PTHR32071">
    <property type="entry name" value="TRANSCRIPTIONAL REGULATORY PROTEIN"/>
    <property type="match status" value="1"/>
</dbReference>
<gene>
    <name evidence="8" type="ORF">H9862_07390</name>
</gene>
<dbReference type="PROSITE" id="PS50045">
    <property type="entry name" value="SIGMA54_INTERACT_4"/>
    <property type="match status" value="1"/>
</dbReference>
<dbReference type="InterPro" id="IPR025662">
    <property type="entry name" value="Sigma_54_int_dom_ATP-bd_1"/>
</dbReference>
<dbReference type="Proteomes" id="UP000823964">
    <property type="component" value="Unassembled WGS sequence"/>
</dbReference>
<dbReference type="SMART" id="SM00382">
    <property type="entry name" value="AAA"/>
    <property type="match status" value="1"/>
</dbReference>
<keyword evidence="2" id="KW-0067">ATP-binding</keyword>
<dbReference type="InterPro" id="IPR025944">
    <property type="entry name" value="Sigma_54_int_dom_CS"/>
</dbReference>
<dbReference type="Gene3D" id="1.10.10.60">
    <property type="entry name" value="Homeodomain-like"/>
    <property type="match status" value="1"/>
</dbReference>
<dbReference type="SUPFAM" id="SSF46689">
    <property type="entry name" value="Homeodomain-like"/>
    <property type="match status" value="1"/>
</dbReference>
<dbReference type="Gene3D" id="1.10.8.60">
    <property type="match status" value="1"/>
</dbReference>
<protein>
    <submittedName>
        <fullName evidence="8">Sigma 54-interacting transcriptional regulator</fullName>
    </submittedName>
</protein>
<dbReference type="InterPro" id="IPR027417">
    <property type="entry name" value="P-loop_NTPase"/>
</dbReference>
<accession>A0A9D2AIF3</accession>
<feature type="domain" description="Sigma-54 factor interaction" evidence="7">
    <location>
        <begin position="205"/>
        <end position="434"/>
    </location>
</feature>
<keyword evidence="3" id="KW-0805">Transcription regulation</keyword>
<evidence type="ECO:0000259" key="7">
    <source>
        <dbReference type="PROSITE" id="PS50045"/>
    </source>
</evidence>